<protein>
    <submittedName>
        <fullName evidence="1">Uncharacterized protein</fullName>
    </submittedName>
</protein>
<keyword evidence="3" id="KW-1185">Reference proteome</keyword>
<dbReference type="Proteomes" id="UP001642464">
    <property type="component" value="Unassembled WGS sequence"/>
</dbReference>
<dbReference type="EMBL" id="CAXAMM010031112">
    <property type="protein sequence ID" value="CAK9067523.1"/>
    <property type="molecule type" value="Genomic_DNA"/>
</dbReference>
<comment type="caution">
    <text evidence="1">The sequence shown here is derived from an EMBL/GenBank/DDBJ whole genome shotgun (WGS) entry which is preliminary data.</text>
</comment>
<accession>A0ABP0NQS6</accession>
<name>A0ABP0NQS6_9DINO</name>
<dbReference type="EMBL" id="CAXAMM010030001">
    <property type="protein sequence ID" value="CAK9065718.1"/>
    <property type="molecule type" value="Genomic_DNA"/>
</dbReference>
<gene>
    <name evidence="1" type="ORF">SCF082_LOCUS33570</name>
    <name evidence="2" type="ORF">SCF082_LOCUS34166</name>
</gene>
<evidence type="ECO:0000313" key="3">
    <source>
        <dbReference type="Proteomes" id="UP001642464"/>
    </source>
</evidence>
<organism evidence="1 3">
    <name type="scientific">Durusdinium trenchii</name>
    <dbReference type="NCBI Taxonomy" id="1381693"/>
    <lineage>
        <taxon>Eukaryota</taxon>
        <taxon>Sar</taxon>
        <taxon>Alveolata</taxon>
        <taxon>Dinophyceae</taxon>
        <taxon>Suessiales</taxon>
        <taxon>Symbiodiniaceae</taxon>
        <taxon>Durusdinium</taxon>
    </lineage>
</organism>
<evidence type="ECO:0000313" key="2">
    <source>
        <dbReference type="EMBL" id="CAK9067523.1"/>
    </source>
</evidence>
<proteinExistence type="predicted"/>
<sequence length="105" mass="12640">MPISWTRCRHIATVIVQAGRPMSTHEKIMEWPTRTRWRMSPKRFCRNWMISPDLTRLSTRQRSSASSATWRRWRSALGQRSCARSRGRCYIKRPSSSEREFQRLR</sequence>
<evidence type="ECO:0000313" key="1">
    <source>
        <dbReference type="EMBL" id="CAK9065718.1"/>
    </source>
</evidence>
<reference evidence="1 3" key="1">
    <citation type="submission" date="2024-02" db="EMBL/GenBank/DDBJ databases">
        <authorList>
            <person name="Chen Y."/>
            <person name="Shah S."/>
            <person name="Dougan E. K."/>
            <person name="Thang M."/>
            <person name="Chan C."/>
        </authorList>
    </citation>
    <scope>NUCLEOTIDE SEQUENCE [LARGE SCALE GENOMIC DNA]</scope>
</reference>